<feature type="transmembrane region" description="Helical" evidence="7">
    <location>
        <begin position="275"/>
        <end position="297"/>
    </location>
</feature>
<dbReference type="SUPFAM" id="SSF161098">
    <property type="entry name" value="MetI-like"/>
    <property type="match status" value="1"/>
</dbReference>
<evidence type="ECO:0000256" key="5">
    <source>
        <dbReference type="ARBA" id="ARBA00022989"/>
    </source>
</evidence>
<dbReference type="EMBL" id="JACHGB010000002">
    <property type="protein sequence ID" value="MBB5271188.1"/>
    <property type="molecule type" value="Genomic_DNA"/>
</dbReference>
<evidence type="ECO:0000256" key="2">
    <source>
        <dbReference type="ARBA" id="ARBA00022448"/>
    </source>
</evidence>
<name>A0A7W8HFX8_9BURK</name>
<evidence type="ECO:0000256" key="6">
    <source>
        <dbReference type="ARBA" id="ARBA00023136"/>
    </source>
</evidence>
<evidence type="ECO:0000256" key="1">
    <source>
        <dbReference type="ARBA" id="ARBA00004651"/>
    </source>
</evidence>
<dbReference type="GO" id="GO:0055085">
    <property type="term" value="P:transmembrane transport"/>
    <property type="evidence" value="ECO:0007669"/>
    <property type="project" value="InterPro"/>
</dbReference>
<keyword evidence="6 7" id="KW-0472">Membrane</keyword>
<evidence type="ECO:0000256" key="3">
    <source>
        <dbReference type="ARBA" id="ARBA00022475"/>
    </source>
</evidence>
<evidence type="ECO:0000256" key="4">
    <source>
        <dbReference type="ARBA" id="ARBA00022692"/>
    </source>
</evidence>
<dbReference type="Proteomes" id="UP000532440">
    <property type="component" value="Unassembled WGS sequence"/>
</dbReference>
<dbReference type="PROSITE" id="PS50928">
    <property type="entry name" value="ABC_TM1"/>
    <property type="match status" value="1"/>
</dbReference>
<evidence type="ECO:0000313" key="9">
    <source>
        <dbReference type="EMBL" id="MBB5271188.1"/>
    </source>
</evidence>
<keyword evidence="5 7" id="KW-1133">Transmembrane helix</keyword>
<reference evidence="9 10" key="1">
    <citation type="submission" date="2020-08" db="EMBL/GenBank/DDBJ databases">
        <title>Genomic Encyclopedia of Type Strains, Phase IV (KMG-IV): sequencing the most valuable type-strain genomes for metagenomic binning, comparative biology and taxonomic classification.</title>
        <authorList>
            <person name="Goeker M."/>
        </authorList>
    </citation>
    <scope>NUCLEOTIDE SEQUENCE [LARGE SCALE GENOMIC DNA]</scope>
    <source>
        <strain evidence="9 10">DSM 29781</strain>
    </source>
</reference>
<dbReference type="CDD" id="cd06261">
    <property type="entry name" value="TM_PBP2"/>
    <property type="match status" value="1"/>
</dbReference>
<dbReference type="GO" id="GO:0005886">
    <property type="term" value="C:plasma membrane"/>
    <property type="evidence" value="ECO:0007669"/>
    <property type="project" value="UniProtKB-SubCell"/>
</dbReference>
<dbReference type="PANTHER" id="PTHR43163:SF6">
    <property type="entry name" value="DIPEPTIDE TRANSPORT SYSTEM PERMEASE PROTEIN DPPB-RELATED"/>
    <property type="match status" value="1"/>
</dbReference>
<sequence>MLVSLPALIGVLFLCFALLQIVPTDPAQIIAGPDARPEVVAEIRKELGLDRSIPVQFVEYIGRVAQGDLGRSIISNKSVSEELADTVGPTAELMIASMVMAVPIGLLLGTLAAVRRGTAVDRIIMAISVAGVSMPVFFVGLILIQYVGFHWGLLPFTGRTGPIWAGGLPSLILPSLTLASVLVGPVARLTRTAVLEVLGADFVRTARAKGLRESVVVVHHALRNALIPVVTLVGLQAAYLLGGAVVTETMFSWPGVGRLAVGAIISSDFPTAQGAIMILALAFLLINLFVDVLYVYLDPRVQHS</sequence>
<feature type="transmembrane region" description="Helical" evidence="7">
    <location>
        <begin position="163"/>
        <end position="183"/>
    </location>
</feature>
<feature type="transmembrane region" description="Helical" evidence="7">
    <location>
        <begin position="225"/>
        <end position="246"/>
    </location>
</feature>
<keyword evidence="4 7" id="KW-0812">Transmembrane</keyword>
<organism evidence="9 10">
    <name type="scientific">Quisquiliibacterium transsilvanicum</name>
    <dbReference type="NCBI Taxonomy" id="1549638"/>
    <lineage>
        <taxon>Bacteria</taxon>
        <taxon>Pseudomonadati</taxon>
        <taxon>Pseudomonadota</taxon>
        <taxon>Betaproteobacteria</taxon>
        <taxon>Burkholderiales</taxon>
        <taxon>Burkholderiaceae</taxon>
        <taxon>Quisquiliibacterium</taxon>
    </lineage>
</organism>
<keyword evidence="2 7" id="KW-0813">Transport</keyword>
<accession>A0A7W8HFX8</accession>
<proteinExistence type="inferred from homology"/>
<dbReference type="InterPro" id="IPR035906">
    <property type="entry name" value="MetI-like_sf"/>
</dbReference>
<dbReference type="Pfam" id="PF19300">
    <property type="entry name" value="BPD_transp_1_N"/>
    <property type="match status" value="1"/>
</dbReference>
<dbReference type="InterPro" id="IPR000515">
    <property type="entry name" value="MetI-like"/>
</dbReference>
<gene>
    <name evidence="9" type="ORF">HNQ70_001192</name>
</gene>
<comment type="similarity">
    <text evidence="7">Belongs to the binding-protein-dependent transport system permease family.</text>
</comment>
<keyword evidence="3" id="KW-1003">Cell membrane</keyword>
<evidence type="ECO:0000256" key="7">
    <source>
        <dbReference type="RuleBase" id="RU363032"/>
    </source>
</evidence>
<dbReference type="InterPro" id="IPR045621">
    <property type="entry name" value="BPD_transp_1_N"/>
</dbReference>
<evidence type="ECO:0000259" key="8">
    <source>
        <dbReference type="PROSITE" id="PS50928"/>
    </source>
</evidence>
<dbReference type="Pfam" id="PF00528">
    <property type="entry name" value="BPD_transp_1"/>
    <property type="match status" value="1"/>
</dbReference>
<dbReference type="AlphaFoldDB" id="A0A7W8HFX8"/>
<feature type="transmembrane region" description="Helical" evidence="7">
    <location>
        <begin position="126"/>
        <end position="151"/>
    </location>
</feature>
<dbReference type="Gene3D" id="1.10.3720.10">
    <property type="entry name" value="MetI-like"/>
    <property type="match status" value="1"/>
</dbReference>
<protein>
    <submittedName>
        <fullName evidence="9">ABC-type dipeptide/oligopeptide/nickel transport system permease component</fullName>
    </submittedName>
</protein>
<comment type="subcellular location">
    <subcellularLocation>
        <location evidence="1 7">Cell membrane</location>
        <topology evidence="1 7">Multi-pass membrane protein</topology>
    </subcellularLocation>
</comment>
<evidence type="ECO:0000313" key="10">
    <source>
        <dbReference type="Proteomes" id="UP000532440"/>
    </source>
</evidence>
<comment type="caution">
    <text evidence="9">The sequence shown here is derived from an EMBL/GenBank/DDBJ whole genome shotgun (WGS) entry which is preliminary data.</text>
</comment>
<feature type="domain" description="ABC transmembrane type-1" evidence="8">
    <location>
        <begin position="87"/>
        <end position="294"/>
    </location>
</feature>
<keyword evidence="10" id="KW-1185">Reference proteome</keyword>
<feature type="transmembrane region" description="Helical" evidence="7">
    <location>
        <begin position="93"/>
        <end position="114"/>
    </location>
</feature>
<dbReference type="PANTHER" id="PTHR43163">
    <property type="entry name" value="DIPEPTIDE TRANSPORT SYSTEM PERMEASE PROTEIN DPPB-RELATED"/>
    <property type="match status" value="1"/>
</dbReference>